<comment type="caution">
    <text evidence="2">The sequence shown here is derived from an EMBL/GenBank/DDBJ whole genome shotgun (WGS) entry which is preliminary data.</text>
</comment>
<dbReference type="AlphaFoldDB" id="A0A5C7F002"/>
<keyword evidence="3" id="KW-1185">Reference proteome</keyword>
<dbReference type="GO" id="GO:0046464">
    <property type="term" value="P:acylglycerol catabolic process"/>
    <property type="evidence" value="ECO:0007669"/>
    <property type="project" value="TreeGrafter"/>
</dbReference>
<evidence type="ECO:0000313" key="3">
    <source>
        <dbReference type="Proteomes" id="UP000321201"/>
    </source>
</evidence>
<protein>
    <submittedName>
        <fullName evidence="2">Alpha/beta hydrolase</fullName>
    </submittedName>
</protein>
<evidence type="ECO:0000313" key="2">
    <source>
        <dbReference type="EMBL" id="TXF13005.1"/>
    </source>
</evidence>
<dbReference type="EMBL" id="VPFL01000003">
    <property type="protein sequence ID" value="TXF13005.1"/>
    <property type="molecule type" value="Genomic_DNA"/>
</dbReference>
<keyword evidence="2" id="KW-0378">Hydrolase</keyword>
<reference evidence="2 3" key="1">
    <citation type="submission" date="2019-08" db="EMBL/GenBank/DDBJ databases">
        <title>Pelomicrobium methylotrophicum gen. nov., sp. nov. a moderately thermophilic, facultatively anaerobic, lithoautotrophic and methylotrophic bacterium isolated from a terrestrial mud volcano.</title>
        <authorList>
            <person name="Slobodkina G.B."/>
            <person name="Merkel A.Y."/>
            <person name="Slobodkin A.I."/>
        </authorList>
    </citation>
    <scope>NUCLEOTIDE SEQUENCE [LARGE SCALE GENOMIC DNA]</scope>
    <source>
        <strain evidence="2 3">SM250</strain>
    </source>
</reference>
<gene>
    <name evidence="2" type="ORF">FR698_02700</name>
</gene>
<dbReference type="GO" id="GO:0047372">
    <property type="term" value="F:monoacylglycerol lipase activity"/>
    <property type="evidence" value="ECO:0007669"/>
    <property type="project" value="TreeGrafter"/>
</dbReference>
<name>A0A5C7F002_9PROT</name>
<organism evidence="2 3">
    <name type="scientific">Pelomicrobium methylotrophicum</name>
    <dbReference type="NCBI Taxonomy" id="2602750"/>
    <lineage>
        <taxon>Bacteria</taxon>
        <taxon>Pseudomonadati</taxon>
        <taxon>Pseudomonadota</taxon>
        <taxon>Hydrogenophilia</taxon>
        <taxon>Hydrogenophilia incertae sedis</taxon>
        <taxon>Pelomicrobium</taxon>
    </lineage>
</organism>
<proteinExistence type="predicted"/>
<dbReference type="OrthoDB" id="9791366at2"/>
<dbReference type="Proteomes" id="UP000321201">
    <property type="component" value="Unassembled WGS sequence"/>
</dbReference>
<sequence>MTPRHGRLLCLDPHGFHRVAYTEWGDRSNPHVVVCVHGLTRNRRDFDFLAMALAEHCRVVCMDVVGRGDSDWLEHKEDYGFPLYLSDAAALIAHLTAPVPEDWWTLPRRLFSRSNATRLDWIGTSMGGLIGMMLAARARTPIRRLVLNDVGPLVPWAGLARLKGIHAGLYTKFRDLEEVEAHLRAVCATFGPLDDAKWRHVARHSARRLEDGSYVLACDPGIVGSLRSSATDGIEFGTDFLMGVDLWPVWEAVRCPVLVLRGAESDLLLASTAQEMTRRGPQARVVEFPGIGHAPWLMTDEQIGVVREFLLDKD</sequence>
<dbReference type="PANTHER" id="PTHR43798:SF33">
    <property type="entry name" value="HYDROLASE, PUTATIVE (AFU_ORTHOLOGUE AFUA_2G14860)-RELATED"/>
    <property type="match status" value="1"/>
</dbReference>
<dbReference type="PANTHER" id="PTHR43798">
    <property type="entry name" value="MONOACYLGLYCEROL LIPASE"/>
    <property type="match status" value="1"/>
</dbReference>
<accession>A0A5C7F002</accession>
<dbReference type="Gene3D" id="3.40.50.1820">
    <property type="entry name" value="alpha/beta hydrolase"/>
    <property type="match status" value="1"/>
</dbReference>
<dbReference type="RefSeq" id="WP_147798649.1">
    <property type="nucleotide sequence ID" value="NZ_VPFL01000003.1"/>
</dbReference>
<dbReference type="SUPFAM" id="SSF53474">
    <property type="entry name" value="alpha/beta-Hydrolases"/>
    <property type="match status" value="1"/>
</dbReference>
<feature type="domain" description="AB hydrolase-1" evidence="1">
    <location>
        <begin position="33"/>
        <end position="299"/>
    </location>
</feature>
<dbReference type="InterPro" id="IPR050266">
    <property type="entry name" value="AB_hydrolase_sf"/>
</dbReference>
<dbReference type="InterPro" id="IPR000073">
    <property type="entry name" value="AB_hydrolase_1"/>
</dbReference>
<dbReference type="InterPro" id="IPR029058">
    <property type="entry name" value="AB_hydrolase_fold"/>
</dbReference>
<dbReference type="Pfam" id="PF12697">
    <property type="entry name" value="Abhydrolase_6"/>
    <property type="match status" value="1"/>
</dbReference>
<dbReference type="GO" id="GO:0016020">
    <property type="term" value="C:membrane"/>
    <property type="evidence" value="ECO:0007669"/>
    <property type="project" value="TreeGrafter"/>
</dbReference>
<dbReference type="InParanoid" id="A0A5C7F002"/>
<evidence type="ECO:0000259" key="1">
    <source>
        <dbReference type="Pfam" id="PF12697"/>
    </source>
</evidence>